<evidence type="ECO:0000313" key="7">
    <source>
        <dbReference type="Proteomes" id="UP000597444"/>
    </source>
</evidence>
<dbReference type="InterPro" id="IPR008972">
    <property type="entry name" value="Cupredoxin"/>
</dbReference>
<accession>A0A8J3N407</accession>
<dbReference type="InterPro" id="IPR011706">
    <property type="entry name" value="Cu-oxidase_C"/>
</dbReference>
<evidence type="ECO:0000313" key="6">
    <source>
        <dbReference type="EMBL" id="GHO97599.1"/>
    </source>
</evidence>
<gene>
    <name evidence="6" type="primary">cumA</name>
    <name evidence="6" type="ORF">KSF_076470</name>
</gene>
<dbReference type="SUPFAM" id="SSF49503">
    <property type="entry name" value="Cupredoxins"/>
    <property type="match status" value="3"/>
</dbReference>
<name>A0A8J3N407_9CHLR</name>
<dbReference type="GO" id="GO:0005507">
    <property type="term" value="F:copper ion binding"/>
    <property type="evidence" value="ECO:0007669"/>
    <property type="project" value="InterPro"/>
</dbReference>
<evidence type="ECO:0000256" key="1">
    <source>
        <dbReference type="ARBA" id="ARBA00022723"/>
    </source>
</evidence>
<evidence type="ECO:0000259" key="4">
    <source>
        <dbReference type="Pfam" id="PF07731"/>
    </source>
</evidence>
<dbReference type="InterPro" id="IPR045087">
    <property type="entry name" value="Cu-oxidase_fam"/>
</dbReference>
<dbReference type="Pfam" id="PF07731">
    <property type="entry name" value="Cu-oxidase_2"/>
    <property type="match status" value="1"/>
</dbReference>
<dbReference type="AlphaFoldDB" id="A0A8J3N407"/>
<dbReference type="InterPro" id="IPR011707">
    <property type="entry name" value="Cu-oxidase-like_N"/>
</dbReference>
<organism evidence="6 7">
    <name type="scientific">Reticulibacter mediterranei</name>
    <dbReference type="NCBI Taxonomy" id="2778369"/>
    <lineage>
        <taxon>Bacteria</taxon>
        <taxon>Bacillati</taxon>
        <taxon>Chloroflexota</taxon>
        <taxon>Ktedonobacteria</taxon>
        <taxon>Ktedonobacterales</taxon>
        <taxon>Reticulibacteraceae</taxon>
        <taxon>Reticulibacter</taxon>
    </lineage>
</organism>
<dbReference type="GO" id="GO:0016491">
    <property type="term" value="F:oxidoreductase activity"/>
    <property type="evidence" value="ECO:0007669"/>
    <property type="project" value="UniProtKB-KW"/>
</dbReference>
<keyword evidence="7" id="KW-1185">Reference proteome</keyword>
<evidence type="ECO:0000259" key="5">
    <source>
        <dbReference type="Pfam" id="PF07732"/>
    </source>
</evidence>
<keyword evidence="3" id="KW-0186">Copper</keyword>
<evidence type="ECO:0000256" key="2">
    <source>
        <dbReference type="ARBA" id="ARBA00023002"/>
    </source>
</evidence>
<proteinExistence type="predicted"/>
<dbReference type="CDD" id="cd04202">
    <property type="entry name" value="CuRO_D2_2dMcoN_like"/>
    <property type="match status" value="1"/>
</dbReference>
<comment type="caution">
    <text evidence="6">The sequence shown here is derived from an EMBL/GenBank/DDBJ whole genome shotgun (WGS) entry which is preliminary data.</text>
</comment>
<keyword evidence="1" id="KW-0479">Metal-binding</keyword>
<sequence length="502" mass="54535">MLGKNTAQKRKKGWRSRKFVAGCLLTVLVLLLVGGGYIAWGVSSTRLPASMNMGTAGNMTMDHAHMPSGRATPIASLQAPQTAAHIRHFRLTARAVKLNIGGKMIEAWTYNGTAPGPTLRVRQGDSVEVKLTNTLPEGVTIHWHGVAVPNIADGVAGVTQNAVKQGETYTYRFIANDPGTYWYHSHQQSNEQVKRGLFGMLIVDPKQPSQHDDVDAGLVFHDWGQARNDHPTVIKARPGDWVRLRLLNTDNDQHQATLIGAPFTISALDGHNLNGPQSLHEVLLPIGSGQRYDLRFRMPAQGAVRLVETGKTGEISSGLSALIGDGAAPNALSTPHPAQFDFTDYGQPRSNAITSNAHFDNENTMTLGSYPGFFNGSFGSVYTINGKAFPDIPPIVVKEGQLVKIRIVNETSTTHPIHLHGHTFAVLTHNGKPLTGSPVYLDTINLHDGDSYEIGFRANNPGLWMDHCHNLSHAAQGMDMMVVYPNISTPFNVGQELGNIPE</sequence>
<dbReference type="InterPro" id="IPR002355">
    <property type="entry name" value="Cu_oxidase_Cu_BS"/>
</dbReference>
<dbReference type="Proteomes" id="UP000597444">
    <property type="component" value="Unassembled WGS sequence"/>
</dbReference>
<evidence type="ECO:0000256" key="3">
    <source>
        <dbReference type="ARBA" id="ARBA00023008"/>
    </source>
</evidence>
<feature type="domain" description="Plastocyanin-like" evidence="5">
    <location>
        <begin position="98"/>
        <end position="207"/>
    </location>
</feature>
<dbReference type="Gene3D" id="2.60.40.420">
    <property type="entry name" value="Cupredoxins - blue copper proteins"/>
    <property type="match status" value="3"/>
</dbReference>
<dbReference type="RefSeq" id="WP_220208129.1">
    <property type="nucleotide sequence ID" value="NZ_BNJK01000001.1"/>
</dbReference>
<dbReference type="PANTHER" id="PTHR11709">
    <property type="entry name" value="MULTI-COPPER OXIDASE"/>
    <property type="match status" value="1"/>
</dbReference>
<dbReference type="PANTHER" id="PTHR11709:SF394">
    <property type="entry name" value="FI03373P-RELATED"/>
    <property type="match status" value="1"/>
</dbReference>
<reference evidence="6" key="1">
    <citation type="submission" date="2020-10" db="EMBL/GenBank/DDBJ databases">
        <title>Taxonomic study of unclassified bacteria belonging to the class Ktedonobacteria.</title>
        <authorList>
            <person name="Yabe S."/>
            <person name="Wang C.M."/>
            <person name="Zheng Y."/>
            <person name="Sakai Y."/>
            <person name="Cavaletti L."/>
            <person name="Monciardini P."/>
            <person name="Donadio S."/>
        </authorList>
    </citation>
    <scope>NUCLEOTIDE SEQUENCE</scope>
    <source>
        <strain evidence="6">ID150040</strain>
    </source>
</reference>
<dbReference type="EMBL" id="BNJK01000001">
    <property type="protein sequence ID" value="GHO97599.1"/>
    <property type="molecule type" value="Genomic_DNA"/>
</dbReference>
<protein>
    <submittedName>
        <fullName evidence="6">Copper oxidase</fullName>
    </submittedName>
</protein>
<feature type="domain" description="Plastocyanin-like" evidence="4">
    <location>
        <begin position="376"/>
        <end position="485"/>
    </location>
</feature>
<dbReference type="Pfam" id="PF07732">
    <property type="entry name" value="Cu-oxidase_3"/>
    <property type="match status" value="1"/>
</dbReference>
<dbReference type="PROSITE" id="PS00080">
    <property type="entry name" value="MULTICOPPER_OXIDASE2"/>
    <property type="match status" value="1"/>
</dbReference>
<keyword evidence="2" id="KW-0560">Oxidoreductase</keyword>